<protein>
    <submittedName>
        <fullName evidence="1">Uncharacterized protein</fullName>
    </submittedName>
</protein>
<keyword evidence="2" id="KW-1185">Reference proteome</keyword>
<proteinExistence type="predicted"/>
<sequence>MQKSGYMQVSNAPAYDPSGRKCRIIEISIDIGRYAVEAGELSKLLLYGRRCQVRHISQHFGKHLGETAGVVSLSFSKKGLILEIFPGHRYMIAKGGVENMLEGYIRYTKISAMHAPESEIHSCNSPTIQSTITPWVAV</sequence>
<evidence type="ECO:0000313" key="2">
    <source>
        <dbReference type="Proteomes" id="UP000006565"/>
    </source>
</evidence>
<gene>
    <name evidence="1" type="ordered locus">Mpet_0159</name>
</gene>
<reference evidence="1 2" key="1">
    <citation type="journal article" date="2010" name="Stand. Genomic Sci.">
        <title>Complete genome sequence of Methanoplanus petrolearius type strain (SEBR 4847).</title>
        <authorList>
            <person name="Brambilla E."/>
            <person name="Djao O.D."/>
            <person name="Daligault H."/>
            <person name="Lapidus A."/>
            <person name="Lucas S."/>
            <person name="Hammon N."/>
            <person name="Nolan M."/>
            <person name="Tice H."/>
            <person name="Cheng J.F."/>
            <person name="Han C."/>
            <person name="Tapia R."/>
            <person name="Goodwin L."/>
            <person name="Pitluck S."/>
            <person name="Liolios K."/>
            <person name="Ivanova N."/>
            <person name="Mavromatis K."/>
            <person name="Mikhailova N."/>
            <person name="Pati A."/>
            <person name="Chen A."/>
            <person name="Palaniappan K."/>
            <person name="Land M."/>
            <person name="Hauser L."/>
            <person name="Chang Y.J."/>
            <person name="Jeffries C.D."/>
            <person name="Rohde M."/>
            <person name="Spring S."/>
            <person name="Sikorski J."/>
            <person name="Goker M."/>
            <person name="Woyke T."/>
            <person name="Bristow J."/>
            <person name="Eisen J.A."/>
            <person name="Markowitz V."/>
            <person name="Hugenholtz P."/>
            <person name="Kyrpides N.C."/>
            <person name="Klenk H.P."/>
        </authorList>
    </citation>
    <scope>NUCLEOTIDE SEQUENCE [LARGE SCALE GENOMIC DNA]</scope>
    <source>
        <strain evidence="2">DSM 11571 / OCM 486 / SEBR 4847</strain>
    </source>
</reference>
<dbReference type="AlphaFoldDB" id="E1RE46"/>
<evidence type="ECO:0000313" key="1">
    <source>
        <dbReference type="EMBL" id="ADN34937.1"/>
    </source>
</evidence>
<dbReference type="EMBL" id="CP002117">
    <property type="protein sequence ID" value="ADN34937.1"/>
    <property type="molecule type" value="Genomic_DNA"/>
</dbReference>
<dbReference type="eggNOG" id="arCOG06905">
    <property type="taxonomic scope" value="Archaea"/>
</dbReference>
<dbReference type="HOGENOM" id="CLU_1850661_0_0_2"/>
<organism evidence="1 2">
    <name type="scientific">Methanolacinia petrolearia (strain DSM 11571 / OCM 486 / SEBR 4847)</name>
    <name type="common">Methanoplanus petrolearius</name>
    <dbReference type="NCBI Taxonomy" id="679926"/>
    <lineage>
        <taxon>Archaea</taxon>
        <taxon>Methanobacteriati</taxon>
        <taxon>Methanobacteriota</taxon>
        <taxon>Stenosarchaea group</taxon>
        <taxon>Methanomicrobia</taxon>
        <taxon>Methanomicrobiales</taxon>
        <taxon>Methanomicrobiaceae</taxon>
        <taxon>Methanolacinia</taxon>
    </lineage>
</organism>
<dbReference type="KEGG" id="mpi:Mpet_0159"/>
<dbReference type="STRING" id="679926.Mpet_0159"/>
<accession>E1RE46</accession>
<dbReference type="Proteomes" id="UP000006565">
    <property type="component" value="Chromosome"/>
</dbReference>
<name>E1RE46_METP4</name>